<accession>A0A1Y4LYY3</accession>
<name>A0A1Y4LYY3_9FIRM</name>
<protein>
    <submittedName>
        <fullName evidence="1">Uncharacterized protein</fullName>
    </submittedName>
</protein>
<proteinExistence type="predicted"/>
<evidence type="ECO:0000313" key="2">
    <source>
        <dbReference type="Proteomes" id="UP000195326"/>
    </source>
</evidence>
<organism evidence="1 2">
    <name type="scientific">Butyricicoccus pullicaecorum</name>
    <dbReference type="NCBI Taxonomy" id="501571"/>
    <lineage>
        <taxon>Bacteria</taxon>
        <taxon>Bacillati</taxon>
        <taxon>Bacillota</taxon>
        <taxon>Clostridia</taxon>
        <taxon>Eubacteriales</taxon>
        <taxon>Butyricicoccaceae</taxon>
        <taxon>Butyricicoccus</taxon>
    </lineage>
</organism>
<comment type="caution">
    <text evidence="1">The sequence shown here is derived from an EMBL/GenBank/DDBJ whole genome shotgun (WGS) entry which is preliminary data.</text>
</comment>
<gene>
    <name evidence="1" type="ORF">B5F15_01190</name>
</gene>
<dbReference type="AlphaFoldDB" id="A0A1Y4LYY3"/>
<evidence type="ECO:0000313" key="1">
    <source>
        <dbReference type="EMBL" id="OUP60859.1"/>
    </source>
</evidence>
<sequence length="64" mass="7705">MYSRDDVEAKIMWIVRFVRKDGKPDEEYYYHTLREAEAHEGLFQEDDSGLYEAIEIVSYPIERT</sequence>
<dbReference type="EMBL" id="NFKL01000001">
    <property type="protein sequence ID" value="OUP60859.1"/>
    <property type="molecule type" value="Genomic_DNA"/>
</dbReference>
<dbReference type="Proteomes" id="UP000195326">
    <property type="component" value="Unassembled WGS sequence"/>
</dbReference>
<reference evidence="2" key="1">
    <citation type="submission" date="2017-04" db="EMBL/GenBank/DDBJ databases">
        <title>Function of individual gut microbiota members based on whole genome sequencing of pure cultures obtained from chicken caecum.</title>
        <authorList>
            <person name="Medvecky M."/>
            <person name="Cejkova D."/>
            <person name="Polansky O."/>
            <person name="Karasova D."/>
            <person name="Kubasova T."/>
            <person name="Cizek A."/>
            <person name="Rychlik I."/>
        </authorList>
    </citation>
    <scope>NUCLEOTIDE SEQUENCE [LARGE SCALE GENOMIC DNA]</scope>
    <source>
        <strain evidence="2">An179</strain>
    </source>
</reference>